<keyword evidence="2" id="KW-1185">Reference proteome</keyword>
<accession>A0A2G5VRI4</accession>
<sequence length="445" mass="53184">MSSSSTHLNQTRIPLLRFPQVVRNEVFANWDIFEIYQFSTLSKVTKSISKNMKKPKTEMSLRPLGKYHQVTLARDETNWKQWRFSLCLSSEVWDKFFNENEYYRLSPSNVYHPVFARSSIESFGTLVEHLQDVFAPKIEQIRFVDGLSRQVDEEELKSYLHWFNGYEKLSKLPELFVSIQGPAFKVFLENWKVDVGIMDVEAENSELCTVDFKVDHLRRSDCVKWLDFNVLRRFDCVEASTDTNFSNEDMNLFLKDWKEGRSYNRAYWIDFIISERVKWKKILEGLDAELRDLRTVRRTFSRDFVLLIYSCSEFLLPAEIKKNNLNFPFQQRVSSLNFRFNDNRQVWDYHGGFDIKRIDGKVATVGHCYFQVTDQNEPLKPHMLDEYDRVLRVWNSEDNDDEEEIEDVIVVPDGVLDDFESEQNYIDYEKQHRKRGRYEFMMIVW</sequence>
<name>A0A2G5VRI4_9PELO</name>
<evidence type="ECO:0000313" key="1">
    <source>
        <dbReference type="EMBL" id="PIC54388.1"/>
    </source>
</evidence>
<dbReference type="EMBL" id="PDUG01000001">
    <property type="protein sequence ID" value="PIC54388.1"/>
    <property type="molecule type" value="Genomic_DNA"/>
</dbReference>
<reference evidence="2" key="1">
    <citation type="submission" date="2017-10" db="EMBL/GenBank/DDBJ databases">
        <title>Rapid genome shrinkage in a self-fertile nematode reveals novel sperm competition proteins.</title>
        <authorList>
            <person name="Yin D."/>
            <person name="Schwarz E.M."/>
            <person name="Thomas C.G."/>
            <person name="Felde R.L."/>
            <person name="Korf I.F."/>
            <person name="Cutter A.D."/>
            <person name="Schartner C.M."/>
            <person name="Ralston E.J."/>
            <person name="Meyer B.J."/>
            <person name="Haag E.S."/>
        </authorList>
    </citation>
    <scope>NUCLEOTIDE SEQUENCE [LARGE SCALE GENOMIC DNA]</scope>
    <source>
        <strain evidence="2">JU1422</strain>
    </source>
</reference>
<dbReference type="PANTHER" id="PTHR21503">
    <property type="entry name" value="F-BOX-CONTAINING HYPOTHETICAL PROTEIN C.ELEGANS"/>
    <property type="match status" value="1"/>
</dbReference>
<evidence type="ECO:0000313" key="2">
    <source>
        <dbReference type="Proteomes" id="UP000230233"/>
    </source>
</evidence>
<dbReference type="Proteomes" id="UP000230233">
    <property type="component" value="Chromosome I"/>
</dbReference>
<proteinExistence type="predicted"/>
<comment type="caution">
    <text evidence="1">The sequence shown here is derived from an EMBL/GenBank/DDBJ whole genome shotgun (WGS) entry which is preliminary data.</text>
</comment>
<dbReference type="AlphaFoldDB" id="A0A2G5VRI4"/>
<organism evidence="1 2">
    <name type="scientific">Caenorhabditis nigoni</name>
    <dbReference type="NCBI Taxonomy" id="1611254"/>
    <lineage>
        <taxon>Eukaryota</taxon>
        <taxon>Metazoa</taxon>
        <taxon>Ecdysozoa</taxon>
        <taxon>Nematoda</taxon>
        <taxon>Chromadorea</taxon>
        <taxon>Rhabditida</taxon>
        <taxon>Rhabditina</taxon>
        <taxon>Rhabditomorpha</taxon>
        <taxon>Rhabditoidea</taxon>
        <taxon>Rhabditidae</taxon>
        <taxon>Peloderinae</taxon>
        <taxon>Caenorhabditis</taxon>
    </lineage>
</organism>
<evidence type="ECO:0008006" key="3">
    <source>
        <dbReference type="Google" id="ProtNLM"/>
    </source>
</evidence>
<protein>
    <recommendedName>
        <fullName evidence="3">F-box associated domain-containing protein</fullName>
    </recommendedName>
</protein>
<gene>
    <name evidence="1" type="primary">Cnig_chr_I.g3660</name>
    <name evidence="1" type="ORF">B9Z55_003660</name>
</gene>
<dbReference type="PANTHER" id="PTHR21503:SF8">
    <property type="entry name" value="F-BOX ASSOCIATED DOMAIN-CONTAINING PROTEIN-RELATED"/>
    <property type="match status" value="1"/>
</dbReference>